<dbReference type="RefSeq" id="WP_346247364.1">
    <property type="nucleotide sequence ID" value="NZ_JBDIZK010000008.1"/>
</dbReference>
<protein>
    <recommendedName>
        <fullName evidence="3">Baseplate protein J-like domain-containing protein</fullName>
    </recommendedName>
</protein>
<dbReference type="EMBL" id="JBDIZK010000008">
    <property type="protein sequence ID" value="MEN3748342.1"/>
    <property type="molecule type" value="Genomic_DNA"/>
</dbReference>
<comment type="caution">
    <text evidence="1">The sequence shown here is derived from an EMBL/GenBank/DDBJ whole genome shotgun (WGS) entry which is preliminary data.</text>
</comment>
<evidence type="ECO:0000313" key="2">
    <source>
        <dbReference type="Proteomes" id="UP001427805"/>
    </source>
</evidence>
<keyword evidence="2" id="KW-1185">Reference proteome</keyword>
<sequence>MTVLRYLQPRIKEMSNGMFANWMPTNQVEVGDYGVVRNGQFERLGSLRDYGADFEVADASGGRNKIEYKDRFDIKVNAGVGAHAPGQSAKVSLKSGGRGSFVYHLANAVQRRPVNTRAFNEEVARTLLDSGIDFPKNGVLITEVQFADKATIIVSDQDNGSLELETSFKPAGDAFLSGASGKITTVASTGTFLQWVGQDKMISLIKIVIPKVSPPRGPDNNPGRVAATIEKVRDWIQEKRVGAAQLRISYQENVTPVTVISIPGAPGMITMELEAMSAAEIVMTMEEAEDSSFEMEIEEEDFGEQQSGVAYG</sequence>
<organism evidence="1 2">
    <name type="scientific">Sphingomonas rustica</name>
    <dbReference type="NCBI Taxonomy" id="3103142"/>
    <lineage>
        <taxon>Bacteria</taxon>
        <taxon>Pseudomonadati</taxon>
        <taxon>Pseudomonadota</taxon>
        <taxon>Alphaproteobacteria</taxon>
        <taxon>Sphingomonadales</taxon>
        <taxon>Sphingomonadaceae</taxon>
        <taxon>Sphingomonas</taxon>
    </lineage>
</organism>
<gene>
    <name evidence="1" type="ORF">TPR58_14300</name>
</gene>
<name>A0ABV0BAT7_9SPHN</name>
<proteinExistence type="predicted"/>
<dbReference type="Proteomes" id="UP001427805">
    <property type="component" value="Unassembled WGS sequence"/>
</dbReference>
<accession>A0ABV0BAT7</accession>
<evidence type="ECO:0008006" key="3">
    <source>
        <dbReference type="Google" id="ProtNLM"/>
    </source>
</evidence>
<evidence type="ECO:0000313" key="1">
    <source>
        <dbReference type="EMBL" id="MEN3748342.1"/>
    </source>
</evidence>
<reference evidence="1 2" key="1">
    <citation type="submission" date="2024-05" db="EMBL/GenBank/DDBJ databases">
        <title>Sphingomonas sp. HF-S3 16S ribosomal RNA gene Genome sequencing and assembly.</title>
        <authorList>
            <person name="Lee H."/>
        </authorList>
    </citation>
    <scope>NUCLEOTIDE SEQUENCE [LARGE SCALE GENOMIC DNA]</scope>
    <source>
        <strain evidence="1 2">HF-S3</strain>
    </source>
</reference>